<name>A0A6A6FC15_9PEZI</name>
<organism evidence="2 3">
    <name type="scientific">Cercospora zeae-maydis SCOH1-5</name>
    <dbReference type="NCBI Taxonomy" id="717836"/>
    <lineage>
        <taxon>Eukaryota</taxon>
        <taxon>Fungi</taxon>
        <taxon>Dikarya</taxon>
        <taxon>Ascomycota</taxon>
        <taxon>Pezizomycotina</taxon>
        <taxon>Dothideomycetes</taxon>
        <taxon>Dothideomycetidae</taxon>
        <taxon>Mycosphaerellales</taxon>
        <taxon>Mycosphaerellaceae</taxon>
        <taxon>Cercospora</taxon>
    </lineage>
</organism>
<evidence type="ECO:0000256" key="1">
    <source>
        <dbReference type="SAM" id="MobiDB-lite"/>
    </source>
</evidence>
<reference evidence="2" key="1">
    <citation type="journal article" date="2020" name="Stud. Mycol.">
        <title>101 Dothideomycetes genomes: a test case for predicting lifestyles and emergence of pathogens.</title>
        <authorList>
            <person name="Haridas S."/>
            <person name="Albert R."/>
            <person name="Binder M."/>
            <person name="Bloem J."/>
            <person name="Labutti K."/>
            <person name="Salamov A."/>
            <person name="Andreopoulos B."/>
            <person name="Baker S."/>
            <person name="Barry K."/>
            <person name="Bills G."/>
            <person name="Bluhm B."/>
            <person name="Cannon C."/>
            <person name="Castanera R."/>
            <person name="Culley D."/>
            <person name="Daum C."/>
            <person name="Ezra D."/>
            <person name="Gonzalez J."/>
            <person name="Henrissat B."/>
            <person name="Kuo A."/>
            <person name="Liang C."/>
            <person name="Lipzen A."/>
            <person name="Lutzoni F."/>
            <person name="Magnuson J."/>
            <person name="Mondo S."/>
            <person name="Nolan M."/>
            <person name="Ohm R."/>
            <person name="Pangilinan J."/>
            <person name="Park H.-J."/>
            <person name="Ramirez L."/>
            <person name="Alfaro M."/>
            <person name="Sun H."/>
            <person name="Tritt A."/>
            <person name="Yoshinaga Y."/>
            <person name="Zwiers L.-H."/>
            <person name="Turgeon B."/>
            <person name="Goodwin S."/>
            <person name="Spatafora J."/>
            <person name="Crous P."/>
            <person name="Grigoriev I."/>
        </authorList>
    </citation>
    <scope>NUCLEOTIDE SEQUENCE</scope>
    <source>
        <strain evidence="2">SCOH1-5</strain>
    </source>
</reference>
<evidence type="ECO:0000313" key="2">
    <source>
        <dbReference type="EMBL" id="KAF2210848.1"/>
    </source>
</evidence>
<proteinExistence type="predicted"/>
<sequence length="57" mass="6708">MERSIFWRWKQQRLPYAFGSARTQGLFPLLSVVRRCRPGRSSRQSSNSSRPERLLGL</sequence>
<protein>
    <submittedName>
        <fullName evidence="2">Uncharacterized protein</fullName>
    </submittedName>
</protein>
<accession>A0A6A6FC15</accession>
<feature type="region of interest" description="Disordered" evidence="1">
    <location>
        <begin position="38"/>
        <end position="57"/>
    </location>
</feature>
<gene>
    <name evidence="2" type="ORF">CERZMDRAFT_91065</name>
</gene>
<dbReference type="Proteomes" id="UP000799539">
    <property type="component" value="Unassembled WGS sequence"/>
</dbReference>
<keyword evidence="3" id="KW-1185">Reference proteome</keyword>
<dbReference type="AlphaFoldDB" id="A0A6A6FC15"/>
<evidence type="ECO:0000313" key="3">
    <source>
        <dbReference type="Proteomes" id="UP000799539"/>
    </source>
</evidence>
<dbReference type="EMBL" id="ML992679">
    <property type="protein sequence ID" value="KAF2210848.1"/>
    <property type="molecule type" value="Genomic_DNA"/>
</dbReference>